<dbReference type="Gene3D" id="1.10.287.130">
    <property type="match status" value="1"/>
</dbReference>
<evidence type="ECO:0000256" key="11">
    <source>
        <dbReference type="ARBA" id="ARBA00023012"/>
    </source>
</evidence>
<dbReference type="InterPro" id="IPR003661">
    <property type="entry name" value="HisK_dim/P_dom"/>
</dbReference>
<evidence type="ECO:0000256" key="10">
    <source>
        <dbReference type="ARBA" id="ARBA00022989"/>
    </source>
</evidence>
<keyword evidence="5" id="KW-0808">Transferase</keyword>
<evidence type="ECO:0000256" key="12">
    <source>
        <dbReference type="ARBA" id="ARBA00023136"/>
    </source>
</evidence>
<feature type="transmembrane region" description="Helical" evidence="13">
    <location>
        <begin position="12"/>
        <end position="32"/>
    </location>
</feature>
<evidence type="ECO:0000256" key="8">
    <source>
        <dbReference type="ARBA" id="ARBA00022777"/>
    </source>
</evidence>
<evidence type="ECO:0000256" key="6">
    <source>
        <dbReference type="ARBA" id="ARBA00022692"/>
    </source>
</evidence>
<keyword evidence="4" id="KW-0597">Phosphoprotein</keyword>
<keyword evidence="9" id="KW-0067">ATP-binding</keyword>
<dbReference type="InterPro" id="IPR003594">
    <property type="entry name" value="HATPase_dom"/>
</dbReference>
<dbReference type="SMART" id="SM00388">
    <property type="entry name" value="HisKA"/>
    <property type="match status" value="1"/>
</dbReference>
<evidence type="ECO:0000256" key="3">
    <source>
        <dbReference type="ARBA" id="ARBA00012438"/>
    </source>
</evidence>
<dbReference type="PANTHER" id="PTHR45436:SF5">
    <property type="entry name" value="SENSOR HISTIDINE KINASE TRCS"/>
    <property type="match status" value="1"/>
</dbReference>
<keyword evidence="6 13" id="KW-0812">Transmembrane</keyword>
<sequence>MFNTVQKQTFFFAMLIAVSGILFMGAVLLWAVERNFGDYVSDRQEQLVEEAAAQIESEYGERGSLENIPPMLFHSLMMEEGMSARLYDEAGNPVQTGMMHQQMMTQGDGEERAYRLEADGALIGVLEVTYPSGLGGAEQQFLEDMVLSMLIVLLVLIGAAAFFSHVASRRMTRGLRSVGEDVLALQHKERQIPNRTYGVQELDDLAAGVAALARSLEEEEERRRRFTGDLAHELRTPLGALRSQLEAFQDCVLEPTEERLERSHDELMRLVRLVGEMEQLYESEREDKPLQQKRVDLPVFIRSLEADMEAMFQEKGIALQTVCDADAVQADPDKLRQIVTNLLHNAWKFTPVSGTVVLEATDEAGRVVIQVADEGPGLSPEEEHRVFDRFYRGDASRSREKDGLGIGLSIAAALARAHGGTITAENKAAGGAVFRLSLPKET</sequence>
<dbReference type="Proteomes" id="UP001595896">
    <property type="component" value="Unassembled WGS sequence"/>
</dbReference>
<evidence type="ECO:0000256" key="1">
    <source>
        <dbReference type="ARBA" id="ARBA00000085"/>
    </source>
</evidence>
<evidence type="ECO:0000256" key="2">
    <source>
        <dbReference type="ARBA" id="ARBA00004370"/>
    </source>
</evidence>
<dbReference type="PANTHER" id="PTHR45436">
    <property type="entry name" value="SENSOR HISTIDINE KINASE YKOH"/>
    <property type="match status" value="1"/>
</dbReference>
<accession>A0ABV9NW47</accession>
<proteinExistence type="predicted"/>
<comment type="subcellular location">
    <subcellularLocation>
        <location evidence="2">Membrane</location>
    </subcellularLocation>
</comment>
<evidence type="ECO:0000256" key="4">
    <source>
        <dbReference type="ARBA" id="ARBA00022553"/>
    </source>
</evidence>
<dbReference type="EC" id="2.7.13.3" evidence="3"/>
<dbReference type="SUPFAM" id="SSF55874">
    <property type="entry name" value="ATPase domain of HSP90 chaperone/DNA topoisomerase II/histidine kinase"/>
    <property type="match status" value="1"/>
</dbReference>
<feature type="domain" description="Histidine kinase" evidence="14">
    <location>
        <begin position="229"/>
        <end position="442"/>
    </location>
</feature>
<evidence type="ECO:0000313" key="15">
    <source>
        <dbReference type="EMBL" id="MFC4736290.1"/>
    </source>
</evidence>
<keyword evidence="10 13" id="KW-1133">Transmembrane helix</keyword>
<keyword evidence="16" id="KW-1185">Reference proteome</keyword>
<dbReference type="PRINTS" id="PR00344">
    <property type="entry name" value="BCTRLSENSOR"/>
</dbReference>
<dbReference type="InterPro" id="IPR036097">
    <property type="entry name" value="HisK_dim/P_sf"/>
</dbReference>
<keyword evidence="11" id="KW-0902">Two-component regulatory system</keyword>
<dbReference type="InterPro" id="IPR036890">
    <property type="entry name" value="HATPase_C_sf"/>
</dbReference>
<feature type="transmembrane region" description="Helical" evidence="13">
    <location>
        <begin position="145"/>
        <end position="167"/>
    </location>
</feature>
<protein>
    <recommendedName>
        <fullName evidence="3">histidine kinase</fullName>
        <ecNumber evidence="3">2.7.13.3</ecNumber>
    </recommendedName>
</protein>
<comment type="catalytic activity">
    <reaction evidence="1">
        <text>ATP + protein L-histidine = ADP + protein N-phospho-L-histidine.</text>
        <dbReference type="EC" id="2.7.13.3"/>
    </reaction>
</comment>
<dbReference type="Gene3D" id="3.30.565.10">
    <property type="entry name" value="Histidine kinase-like ATPase, C-terminal domain"/>
    <property type="match status" value="1"/>
</dbReference>
<dbReference type="CDD" id="cd00082">
    <property type="entry name" value="HisKA"/>
    <property type="match status" value="1"/>
</dbReference>
<evidence type="ECO:0000259" key="14">
    <source>
        <dbReference type="PROSITE" id="PS50109"/>
    </source>
</evidence>
<keyword evidence="8 15" id="KW-0418">Kinase</keyword>
<dbReference type="Pfam" id="PF00512">
    <property type="entry name" value="HisKA"/>
    <property type="match status" value="1"/>
</dbReference>
<keyword evidence="7" id="KW-0547">Nucleotide-binding</keyword>
<comment type="caution">
    <text evidence="15">The sequence shown here is derived from an EMBL/GenBank/DDBJ whole genome shotgun (WGS) entry which is preliminary data.</text>
</comment>
<dbReference type="InterPro" id="IPR005467">
    <property type="entry name" value="His_kinase_dom"/>
</dbReference>
<keyword evidence="12 13" id="KW-0472">Membrane</keyword>
<gene>
    <name evidence="15" type="ORF">ACFO4L_06800</name>
</gene>
<dbReference type="PROSITE" id="PS50109">
    <property type="entry name" value="HIS_KIN"/>
    <property type="match status" value="1"/>
</dbReference>
<dbReference type="SUPFAM" id="SSF47384">
    <property type="entry name" value="Homodimeric domain of signal transducing histidine kinase"/>
    <property type="match status" value="1"/>
</dbReference>
<evidence type="ECO:0000256" key="13">
    <source>
        <dbReference type="SAM" id="Phobius"/>
    </source>
</evidence>
<dbReference type="InterPro" id="IPR050428">
    <property type="entry name" value="TCS_sensor_his_kinase"/>
</dbReference>
<evidence type="ECO:0000313" key="16">
    <source>
        <dbReference type="Proteomes" id="UP001595896"/>
    </source>
</evidence>
<dbReference type="EMBL" id="JBHSGK010000005">
    <property type="protein sequence ID" value="MFC4736290.1"/>
    <property type="molecule type" value="Genomic_DNA"/>
</dbReference>
<dbReference type="InterPro" id="IPR004358">
    <property type="entry name" value="Sig_transdc_His_kin-like_C"/>
</dbReference>
<evidence type="ECO:0000256" key="7">
    <source>
        <dbReference type="ARBA" id="ARBA00022741"/>
    </source>
</evidence>
<dbReference type="Pfam" id="PF02518">
    <property type="entry name" value="HATPase_c"/>
    <property type="match status" value="1"/>
</dbReference>
<evidence type="ECO:0000256" key="9">
    <source>
        <dbReference type="ARBA" id="ARBA00022840"/>
    </source>
</evidence>
<dbReference type="GO" id="GO:0016301">
    <property type="term" value="F:kinase activity"/>
    <property type="evidence" value="ECO:0007669"/>
    <property type="project" value="UniProtKB-KW"/>
</dbReference>
<reference evidence="16" key="1">
    <citation type="journal article" date="2019" name="Int. J. Syst. Evol. Microbiol.">
        <title>The Global Catalogue of Microorganisms (GCM) 10K type strain sequencing project: providing services to taxonomists for standard genome sequencing and annotation.</title>
        <authorList>
            <consortium name="The Broad Institute Genomics Platform"/>
            <consortium name="The Broad Institute Genome Sequencing Center for Infectious Disease"/>
            <person name="Wu L."/>
            <person name="Ma J."/>
        </authorList>
    </citation>
    <scope>NUCLEOTIDE SEQUENCE [LARGE SCALE GENOMIC DNA]</scope>
    <source>
        <strain evidence="16">JCM 12165</strain>
    </source>
</reference>
<name>A0ABV9NW47_9BACI</name>
<dbReference type="RefSeq" id="WP_377908940.1">
    <property type="nucleotide sequence ID" value="NZ_JBHSGK010000005.1"/>
</dbReference>
<dbReference type="SMART" id="SM00387">
    <property type="entry name" value="HATPase_c"/>
    <property type="match status" value="1"/>
</dbReference>
<evidence type="ECO:0000256" key="5">
    <source>
        <dbReference type="ARBA" id="ARBA00022679"/>
    </source>
</evidence>
<organism evidence="15 16">
    <name type="scientific">Bacillus daqingensis</name>
    <dbReference type="NCBI Taxonomy" id="872396"/>
    <lineage>
        <taxon>Bacteria</taxon>
        <taxon>Bacillati</taxon>
        <taxon>Bacillota</taxon>
        <taxon>Bacilli</taxon>
        <taxon>Bacillales</taxon>
        <taxon>Bacillaceae</taxon>
        <taxon>Bacillus</taxon>
    </lineage>
</organism>
<dbReference type="CDD" id="cd00075">
    <property type="entry name" value="HATPase"/>
    <property type="match status" value="1"/>
</dbReference>